<feature type="signal peptide" evidence="2">
    <location>
        <begin position="1"/>
        <end position="22"/>
    </location>
</feature>
<name>A0A918SRF1_9ACTN</name>
<evidence type="ECO:0000313" key="4">
    <source>
        <dbReference type="Proteomes" id="UP000644020"/>
    </source>
</evidence>
<feature type="compositionally biased region" description="Low complexity" evidence="1">
    <location>
        <begin position="54"/>
        <end position="66"/>
    </location>
</feature>
<dbReference type="Proteomes" id="UP000644020">
    <property type="component" value="Unassembled WGS sequence"/>
</dbReference>
<sequence>MRRKRGAAAAALAGLVVFGAAGCGGGGGADVRSTAGFDRKAVHEEILGVVAASGLPESGLPGPGEATPSATPTAPRERLLAKATGCAAGWQYTGPVVAGSRAGFDKALTALAGAGWKEPGQRIEETSDEVGTVVGATFKKEGWTLYARHTSPKALKMDAISLNATEDACMAQFSEQDLETMYGEDAVGP</sequence>
<accession>A0A918SRF1</accession>
<feature type="chain" id="PRO_5039568067" description="Lipoprotein" evidence="2">
    <location>
        <begin position="23"/>
        <end position="189"/>
    </location>
</feature>
<keyword evidence="2" id="KW-0732">Signal</keyword>
<proteinExistence type="predicted"/>
<dbReference type="PROSITE" id="PS51257">
    <property type="entry name" value="PROKAR_LIPOPROTEIN"/>
    <property type="match status" value="1"/>
</dbReference>
<protein>
    <recommendedName>
        <fullName evidence="5">Lipoprotein</fullName>
    </recommendedName>
</protein>
<gene>
    <name evidence="3" type="ORF">GCM10010305_06920</name>
</gene>
<keyword evidence="4" id="KW-1185">Reference proteome</keyword>
<reference evidence="3" key="2">
    <citation type="submission" date="2020-09" db="EMBL/GenBank/DDBJ databases">
        <authorList>
            <person name="Sun Q."/>
            <person name="Ohkuma M."/>
        </authorList>
    </citation>
    <scope>NUCLEOTIDE SEQUENCE</scope>
    <source>
        <strain evidence="3">JCM 4518</strain>
    </source>
</reference>
<organism evidence="3 4">
    <name type="scientific">Streptomyces termitum</name>
    <dbReference type="NCBI Taxonomy" id="67368"/>
    <lineage>
        <taxon>Bacteria</taxon>
        <taxon>Bacillati</taxon>
        <taxon>Actinomycetota</taxon>
        <taxon>Actinomycetes</taxon>
        <taxon>Kitasatosporales</taxon>
        <taxon>Streptomycetaceae</taxon>
        <taxon>Streptomyces</taxon>
    </lineage>
</organism>
<dbReference type="RefSeq" id="WP_189975008.1">
    <property type="nucleotide sequence ID" value="NZ_BMUL01000002.1"/>
</dbReference>
<comment type="caution">
    <text evidence="3">The sequence shown here is derived from an EMBL/GenBank/DDBJ whole genome shotgun (WGS) entry which is preliminary data.</text>
</comment>
<evidence type="ECO:0000256" key="1">
    <source>
        <dbReference type="SAM" id="MobiDB-lite"/>
    </source>
</evidence>
<reference evidence="3" key="1">
    <citation type="journal article" date="2014" name="Int. J. Syst. Evol. Microbiol.">
        <title>Complete genome sequence of Corynebacterium casei LMG S-19264T (=DSM 44701T), isolated from a smear-ripened cheese.</title>
        <authorList>
            <consortium name="US DOE Joint Genome Institute (JGI-PGF)"/>
            <person name="Walter F."/>
            <person name="Albersmeier A."/>
            <person name="Kalinowski J."/>
            <person name="Ruckert C."/>
        </authorList>
    </citation>
    <scope>NUCLEOTIDE SEQUENCE</scope>
    <source>
        <strain evidence="3">JCM 4518</strain>
    </source>
</reference>
<dbReference type="AlphaFoldDB" id="A0A918SRF1"/>
<dbReference type="EMBL" id="BMUL01000002">
    <property type="protein sequence ID" value="GHA67783.1"/>
    <property type="molecule type" value="Genomic_DNA"/>
</dbReference>
<evidence type="ECO:0000313" key="3">
    <source>
        <dbReference type="EMBL" id="GHA67783.1"/>
    </source>
</evidence>
<feature type="region of interest" description="Disordered" evidence="1">
    <location>
        <begin position="54"/>
        <end position="73"/>
    </location>
</feature>
<evidence type="ECO:0000256" key="2">
    <source>
        <dbReference type="SAM" id="SignalP"/>
    </source>
</evidence>
<evidence type="ECO:0008006" key="5">
    <source>
        <dbReference type="Google" id="ProtNLM"/>
    </source>
</evidence>